<dbReference type="EMBL" id="CP049616">
    <property type="protein sequence ID" value="QII44066.1"/>
    <property type="molecule type" value="Genomic_DNA"/>
</dbReference>
<protein>
    <submittedName>
        <fullName evidence="2">Uncharacterized protein</fullName>
    </submittedName>
</protein>
<evidence type="ECO:0000313" key="3">
    <source>
        <dbReference type="Proteomes" id="UP000502928"/>
    </source>
</evidence>
<proteinExistence type="predicted"/>
<feature type="region of interest" description="Disordered" evidence="1">
    <location>
        <begin position="24"/>
        <end position="48"/>
    </location>
</feature>
<accession>A0A6G7IZT9</accession>
<dbReference type="KEGG" id="mut:GVT53_05060"/>
<name>A0A6G7IZT9_9FLAO</name>
<keyword evidence="3" id="KW-1185">Reference proteome</keyword>
<gene>
    <name evidence="2" type="ORF">GVT53_05060</name>
</gene>
<evidence type="ECO:0000313" key="2">
    <source>
        <dbReference type="EMBL" id="QII44066.1"/>
    </source>
</evidence>
<sequence length="48" mass="5234">MAYPTMLLKIHSYTFGGLTEPHSRTGLSGSLPHHLPKGARYGTELTAH</sequence>
<reference evidence="2 3" key="1">
    <citation type="submission" date="2020-02" db="EMBL/GenBank/DDBJ databases">
        <title>Complete genome of Muricauda sp. 501str8.</title>
        <authorList>
            <person name="Dong B."/>
            <person name="Zhu S."/>
            <person name="Yang J."/>
            <person name="Chen J."/>
        </authorList>
    </citation>
    <scope>NUCLEOTIDE SEQUENCE [LARGE SCALE GENOMIC DNA]</scope>
    <source>
        <strain evidence="2 3">501str8</strain>
    </source>
</reference>
<dbReference type="RefSeq" id="WP_166247727.1">
    <property type="nucleotide sequence ID" value="NZ_CP049616.1"/>
</dbReference>
<dbReference type="Proteomes" id="UP000502928">
    <property type="component" value="Chromosome"/>
</dbReference>
<evidence type="ECO:0000256" key="1">
    <source>
        <dbReference type="SAM" id="MobiDB-lite"/>
    </source>
</evidence>
<dbReference type="AlphaFoldDB" id="A0A6G7IZT9"/>
<organism evidence="2 3">
    <name type="scientific">Flagellimonas oceani</name>
    <dbReference type="NCBI Taxonomy" id="2698672"/>
    <lineage>
        <taxon>Bacteria</taxon>
        <taxon>Pseudomonadati</taxon>
        <taxon>Bacteroidota</taxon>
        <taxon>Flavobacteriia</taxon>
        <taxon>Flavobacteriales</taxon>
        <taxon>Flavobacteriaceae</taxon>
        <taxon>Flagellimonas</taxon>
    </lineage>
</organism>